<feature type="transmembrane region" description="Helical" evidence="1">
    <location>
        <begin position="82"/>
        <end position="106"/>
    </location>
</feature>
<dbReference type="Pfam" id="PF08570">
    <property type="entry name" value="DUF1761"/>
    <property type="match status" value="1"/>
</dbReference>
<name>A0A5D4SP53_9BACI</name>
<comment type="caution">
    <text evidence="2">The sequence shown here is derived from an EMBL/GenBank/DDBJ whole genome shotgun (WGS) entry which is preliminary data.</text>
</comment>
<dbReference type="Proteomes" id="UP000322524">
    <property type="component" value="Unassembled WGS sequence"/>
</dbReference>
<keyword evidence="1" id="KW-0472">Membrane</keyword>
<organism evidence="2 3">
    <name type="scientific">Sutcliffiella horikoshii</name>
    <dbReference type="NCBI Taxonomy" id="79883"/>
    <lineage>
        <taxon>Bacteria</taxon>
        <taxon>Bacillati</taxon>
        <taxon>Bacillota</taxon>
        <taxon>Bacilli</taxon>
        <taxon>Bacillales</taxon>
        <taxon>Bacillaceae</taxon>
        <taxon>Sutcliffiella</taxon>
    </lineage>
</organism>
<feature type="transmembrane region" description="Helical" evidence="1">
    <location>
        <begin position="56"/>
        <end position="76"/>
    </location>
</feature>
<dbReference type="EMBL" id="VTEV01000008">
    <property type="protein sequence ID" value="TYS64501.1"/>
    <property type="molecule type" value="Genomic_DNA"/>
</dbReference>
<protein>
    <submittedName>
        <fullName evidence="2">DUF1761 domain-containing protein</fullName>
    </submittedName>
</protein>
<evidence type="ECO:0000313" key="2">
    <source>
        <dbReference type="EMBL" id="TYS64501.1"/>
    </source>
</evidence>
<feature type="transmembrane region" description="Helical" evidence="1">
    <location>
        <begin position="12"/>
        <end position="35"/>
    </location>
</feature>
<keyword evidence="1" id="KW-1133">Transmembrane helix</keyword>
<dbReference type="AlphaFoldDB" id="A0A5D4SP53"/>
<evidence type="ECO:0000256" key="1">
    <source>
        <dbReference type="SAM" id="Phobius"/>
    </source>
</evidence>
<dbReference type="InterPro" id="IPR013879">
    <property type="entry name" value="DUF1761"/>
</dbReference>
<dbReference type="OrthoDB" id="333057at2"/>
<accession>A0A5D4SP53</accession>
<keyword evidence="1" id="KW-0812">Transmembrane</keyword>
<reference evidence="2 3" key="1">
    <citation type="submission" date="2019-08" db="EMBL/GenBank/DDBJ databases">
        <title>Bacillus genomes from the desert of Cuatro Cienegas, Coahuila.</title>
        <authorList>
            <person name="Olmedo-Alvarez G."/>
        </authorList>
    </citation>
    <scope>NUCLEOTIDE SEQUENCE [LARGE SCALE GENOMIC DNA]</scope>
    <source>
        <strain evidence="2 3">CH28_1T</strain>
    </source>
</reference>
<sequence>MEMQNILVDINYWAVLVSALSAFFVGGLWYTVLFGKAWMVIHNFTEDKLRKSAGRVFGGAFILAIIISFSLAMFIGPESTGSFGLFAGFMAGAFYVSAALGITYLFERKPLKLFFIDAGYHIVTFTLMGWILGTWS</sequence>
<evidence type="ECO:0000313" key="3">
    <source>
        <dbReference type="Proteomes" id="UP000322524"/>
    </source>
</evidence>
<proteinExistence type="predicted"/>
<gene>
    <name evidence="2" type="ORF">FZC76_18235</name>
</gene>
<feature type="transmembrane region" description="Helical" evidence="1">
    <location>
        <begin position="113"/>
        <end position="133"/>
    </location>
</feature>